<feature type="domain" description="4Fe-4S ferredoxin-type" evidence="4">
    <location>
        <begin position="91"/>
        <end position="118"/>
    </location>
</feature>
<evidence type="ECO:0000256" key="3">
    <source>
        <dbReference type="ARBA" id="ARBA00023014"/>
    </source>
</evidence>
<dbReference type="GO" id="GO:0051536">
    <property type="term" value="F:iron-sulfur cluster binding"/>
    <property type="evidence" value="ECO:0007669"/>
    <property type="project" value="UniProtKB-KW"/>
</dbReference>
<dbReference type="PANTHER" id="PTHR43063:SF1">
    <property type="entry name" value="4FE-4S CLUSTER CONTAINING PARA FAMILY ATPASE PROTEIN"/>
    <property type="match status" value="1"/>
</dbReference>
<keyword evidence="1" id="KW-0479">Metal-binding</keyword>
<dbReference type="Gene3D" id="3.40.50.300">
    <property type="entry name" value="P-loop containing nucleotide triphosphate hydrolases"/>
    <property type="match status" value="1"/>
</dbReference>
<evidence type="ECO:0000256" key="1">
    <source>
        <dbReference type="ARBA" id="ARBA00022723"/>
    </source>
</evidence>
<reference evidence="5 6" key="1">
    <citation type="journal article" date="2015" name="Microbiome">
        <title>Genomic resolution of linkages in carbon, nitrogen, and sulfur cycling among widespread estuary sediment bacteria.</title>
        <authorList>
            <person name="Baker B.J."/>
            <person name="Lazar C.S."/>
            <person name="Teske A.P."/>
            <person name="Dick G.J."/>
        </authorList>
    </citation>
    <scope>NUCLEOTIDE SEQUENCE [LARGE SCALE GENOMIC DNA]</scope>
    <source>
        <strain evidence="5">DG_54_3</strain>
    </source>
</reference>
<dbReference type="CDD" id="cd03110">
    <property type="entry name" value="SIMIBI_bact_arch"/>
    <property type="match status" value="1"/>
</dbReference>
<dbReference type="PROSITE" id="PS51379">
    <property type="entry name" value="4FE4S_FER_2"/>
    <property type="match status" value="2"/>
</dbReference>
<protein>
    <submittedName>
        <fullName evidence="5">(4Fe-4S)-binding protein</fullName>
    </submittedName>
</protein>
<keyword evidence="3" id="KW-0411">Iron-sulfur</keyword>
<dbReference type="SUPFAM" id="SSF54862">
    <property type="entry name" value="4Fe-4S ferredoxins"/>
    <property type="match status" value="1"/>
</dbReference>
<dbReference type="Pfam" id="PF00037">
    <property type="entry name" value="Fer4"/>
    <property type="match status" value="2"/>
</dbReference>
<dbReference type="EMBL" id="LIZX01000011">
    <property type="protein sequence ID" value="KPJ69892.1"/>
    <property type="molecule type" value="Genomic_DNA"/>
</dbReference>
<feature type="domain" description="4Fe-4S ferredoxin-type" evidence="4">
    <location>
        <begin position="60"/>
        <end position="89"/>
    </location>
</feature>
<evidence type="ECO:0000256" key="2">
    <source>
        <dbReference type="ARBA" id="ARBA00023004"/>
    </source>
</evidence>
<dbReference type="Gene3D" id="3.30.70.20">
    <property type="match status" value="1"/>
</dbReference>
<dbReference type="InterPro" id="IPR017900">
    <property type="entry name" value="4Fe4S_Fe_S_CS"/>
</dbReference>
<dbReference type="GO" id="GO:0046872">
    <property type="term" value="F:metal ion binding"/>
    <property type="evidence" value="ECO:0007669"/>
    <property type="project" value="UniProtKB-KW"/>
</dbReference>
<evidence type="ECO:0000259" key="4">
    <source>
        <dbReference type="PROSITE" id="PS51379"/>
    </source>
</evidence>
<comment type="caution">
    <text evidence="5">The sequence shown here is derived from an EMBL/GenBank/DDBJ whole genome shotgun (WGS) entry which is preliminary data.</text>
</comment>
<accession>A0A0S7Y5J7</accession>
<dbReference type="Pfam" id="PF01656">
    <property type="entry name" value="CbiA"/>
    <property type="match status" value="1"/>
</dbReference>
<dbReference type="AlphaFoldDB" id="A0A0S7Y5J7"/>
<dbReference type="PATRIC" id="fig|1703775.3.peg.2655"/>
<name>A0A0S7Y5J7_UNCSA</name>
<gene>
    <name evidence="5" type="ORF">AMJ44_01680</name>
</gene>
<dbReference type="SUPFAM" id="SSF52540">
    <property type="entry name" value="P-loop containing nucleoside triphosphate hydrolases"/>
    <property type="match status" value="1"/>
</dbReference>
<dbReference type="InterPro" id="IPR027417">
    <property type="entry name" value="P-loop_NTPase"/>
</dbReference>
<evidence type="ECO:0000313" key="6">
    <source>
        <dbReference type="Proteomes" id="UP000051861"/>
    </source>
</evidence>
<keyword evidence="2" id="KW-0408">Iron</keyword>
<dbReference type="PROSITE" id="PS00198">
    <property type="entry name" value="4FE4S_FER_1"/>
    <property type="match status" value="1"/>
</dbReference>
<dbReference type="InterPro" id="IPR002586">
    <property type="entry name" value="CobQ/CobB/MinD/ParA_Nub-bd_dom"/>
</dbReference>
<dbReference type="PANTHER" id="PTHR43063">
    <property type="entry name" value="4FE-4S CLUSTER CONTAINING PARA FAMILY ATPASE PROTEIN"/>
    <property type="match status" value="1"/>
</dbReference>
<organism evidence="5 6">
    <name type="scientific">candidate division WOR-1 bacterium DG_54_3</name>
    <dbReference type="NCBI Taxonomy" id="1703775"/>
    <lineage>
        <taxon>Bacteria</taxon>
        <taxon>Bacillati</taxon>
        <taxon>Saganbacteria</taxon>
    </lineage>
</organism>
<proteinExistence type="predicted"/>
<dbReference type="Proteomes" id="UP000051861">
    <property type="component" value="Unassembled WGS sequence"/>
</dbReference>
<sequence>MIISVASGKGGTGKTTVAVNLALSLESNQAVQFLDCDVEEPNAHIFLKPHLRQSEPVFLPIPEVIEEKCNYCGKCAEVCAYNAIAVLKDNVLIFPELCHGCGGCSLLCPEKAIKEKGKKIGFMEFGSLNSLQFIHGKLDIGEAMSPPLIRAVKKHLNTTRTIIIDVPPGTSCPVIEAVKGSDFCLLVTEPTPFGLNDLRLAVETIKQLKIPCGVIINRADIGDRQVEDYCQKENIPVLMTIPFDRNIAVAYSEGISIIETQPEYERKFLELFEKIKK</sequence>
<dbReference type="InterPro" id="IPR017896">
    <property type="entry name" value="4Fe4S_Fe-S-bd"/>
</dbReference>
<evidence type="ECO:0000313" key="5">
    <source>
        <dbReference type="EMBL" id="KPJ69892.1"/>
    </source>
</evidence>